<evidence type="ECO:0008006" key="4">
    <source>
        <dbReference type="Google" id="ProtNLM"/>
    </source>
</evidence>
<gene>
    <name evidence="2" type="ORF">C9J27_10200</name>
</gene>
<evidence type="ECO:0000256" key="1">
    <source>
        <dbReference type="SAM" id="Phobius"/>
    </source>
</evidence>
<name>A0A2T3KJ51_9GAMM</name>
<proteinExistence type="predicted"/>
<dbReference type="EMBL" id="PYNF01000006">
    <property type="protein sequence ID" value="PSU99322.1"/>
    <property type="molecule type" value="Genomic_DNA"/>
</dbReference>
<sequence>MSKNKKKSTGSNLTGAVYISRHGDETKIRVEPSKKGALKGAAAGAALGSAVPVIGTAAGAAIGGVIGLIFG</sequence>
<keyword evidence="1" id="KW-0472">Membrane</keyword>
<evidence type="ECO:0000313" key="3">
    <source>
        <dbReference type="Proteomes" id="UP000241426"/>
    </source>
</evidence>
<evidence type="ECO:0000313" key="2">
    <source>
        <dbReference type="EMBL" id="PSU99322.1"/>
    </source>
</evidence>
<dbReference type="RefSeq" id="WP_107289635.1">
    <property type="nucleotide sequence ID" value="NZ_PYNF01000006.1"/>
</dbReference>
<feature type="transmembrane region" description="Helical" evidence="1">
    <location>
        <begin position="42"/>
        <end position="70"/>
    </location>
</feature>
<dbReference type="AlphaFoldDB" id="A0A2T3KJ51"/>
<dbReference type="Proteomes" id="UP000241426">
    <property type="component" value="Unassembled WGS sequence"/>
</dbReference>
<protein>
    <recommendedName>
        <fullName evidence="4">Bacteriocin</fullName>
    </recommendedName>
</protein>
<comment type="caution">
    <text evidence="2">The sequence shown here is derived from an EMBL/GenBank/DDBJ whole genome shotgun (WGS) entry which is preliminary data.</text>
</comment>
<keyword evidence="1" id="KW-1133">Transmembrane helix</keyword>
<accession>A0A2T3KJ51</accession>
<reference evidence="2 3" key="1">
    <citation type="submission" date="2018-01" db="EMBL/GenBank/DDBJ databases">
        <title>Whole genome sequencing of Histamine producing bacteria.</title>
        <authorList>
            <person name="Butler K."/>
        </authorList>
    </citation>
    <scope>NUCLEOTIDE SEQUENCE [LARGE SCALE GENOMIC DNA]</scope>
    <source>
        <strain evidence="2 3">FS-7.2</strain>
    </source>
</reference>
<keyword evidence="1" id="KW-0812">Transmembrane</keyword>
<organism evidence="2 3">
    <name type="scientific">Photobacterium kishitanii</name>
    <dbReference type="NCBI Taxonomy" id="318456"/>
    <lineage>
        <taxon>Bacteria</taxon>
        <taxon>Pseudomonadati</taxon>
        <taxon>Pseudomonadota</taxon>
        <taxon>Gammaproteobacteria</taxon>
        <taxon>Vibrionales</taxon>
        <taxon>Vibrionaceae</taxon>
        <taxon>Photobacterium</taxon>
    </lineage>
</organism>